<feature type="region of interest" description="Disordered" evidence="1">
    <location>
        <begin position="162"/>
        <end position="209"/>
    </location>
</feature>
<dbReference type="EMBL" id="HBGK01052132">
    <property type="protein sequence ID" value="CAD9311702.1"/>
    <property type="molecule type" value="Transcribed_RNA"/>
</dbReference>
<feature type="compositionally biased region" description="Basic and acidic residues" evidence="1">
    <location>
        <begin position="196"/>
        <end position="209"/>
    </location>
</feature>
<feature type="region of interest" description="Disordered" evidence="1">
    <location>
        <begin position="57"/>
        <end position="87"/>
    </location>
</feature>
<evidence type="ECO:0000313" key="2">
    <source>
        <dbReference type="EMBL" id="CAD9311702.1"/>
    </source>
</evidence>
<feature type="compositionally biased region" description="Polar residues" evidence="1">
    <location>
        <begin position="168"/>
        <end position="190"/>
    </location>
</feature>
<name>A0A7S1YLQ6_9STRA</name>
<dbReference type="AlphaFoldDB" id="A0A7S1YLQ6"/>
<proteinExistence type="predicted"/>
<reference evidence="2" key="1">
    <citation type="submission" date="2021-01" db="EMBL/GenBank/DDBJ databases">
        <authorList>
            <person name="Corre E."/>
            <person name="Pelletier E."/>
            <person name="Niang G."/>
            <person name="Scheremetjew M."/>
            <person name="Finn R."/>
            <person name="Kale V."/>
            <person name="Holt S."/>
            <person name="Cochrane G."/>
            <person name="Meng A."/>
            <person name="Brown T."/>
            <person name="Cohen L."/>
        </authorList>
    </citation>
    <scope>NUCLEOTIDE SEQUENCE</scope>
    <source>
        <strain evidence="2">CCMP 410</strain>
    </source>
</reference>
<sequence length="209" mass="23042">MDLSTAISESFSFGYPSGDGNSSESSLSLYQFCEELINTTFATTQGESPLVPIVHERPMNESGIAEASTPLRQSPRDGDEEASLDSQEFYTPTPSVVYCSSSSSFDPTKCSRNDSLDDYMLARSSRQRRSPAVRITSRPLAIACGFDPLLDNEGRRVVVVGRSRSDSTESAGATQGKENQQYQLPQQHNRSPWRPAKSDSRLLLPDFEK</sequence>
<accession>A0A7S1YLQ6</accession>
<organism evidence="2">
    <name type="scientific">Grammatophora oceanica</name>
    <dbReference type="NCBI Taxonomy" id="210454"/>
    <lineage>
        <taxon>Eukaryota</taxon>
        <taxon>Sar</taxon>
        <taxon>Stramenopiles</taxon>
        <taxon>Ochrophyta</taxon>
        <taxon>Bacillariophyta</taxon>
        <taxon>Fragilariophyceae</taxon>
        <taxon>Fragilariophycidae</taxon>
        <taxon>Rhabdonematales</taxon>
        <taxon>Grammatophoraceae</taxon>
        <taxon>Grammatophora</taxon>
    </lineage>
</organism>
<gene>
    <name evidence="2" type="ORF">GOCE00092_LOCUS27440</name>
</gene>
<protein>
    <submittedName>
        <fullName evidence="2">Uncharacterized protein</fullName>
    </submittedName>
</protein>
<evidence type="ECO:0000256" key="1">
    <source>
        <dbReference type="SAM" id="MobiDB-lite"/>
    </source>
</evidence>